<accession>A0AAD3P9U1</accession>
<keyword evidence="4" id="KW-1185">Reference proteome</keyword>
<dbReference type="AlphaFoldDB" id="A0AAD3P9U1"/>
<feature type="compositionally biased region" description="Low complexity" evidence="1">
    <location>
        <begin position="267"/>
        <end position="280"/>
    </location>
</feature>
<comment type="caution">
    <text evidence="3">The sequence shown here is derived from an EMBL/GenBank/DDBJ whole genome shotgun (WGS) entry which is preliminary data.</text>
</comment>
<organism evidence="3 4">
    <name type="scientific">Nepenthes gracilis</name>
    <name type="common">Slender pitcher plant</name>
    <dbReference type="NCBI Taxonomy" id="150966"/>
    <lineage>
        <taxon>Eukaryota</taxon>
        <taxon>Viridiplantae</taxon>
        <taxon>Streptophyta</taxon>
        <taxon>Embryophyta</taxon>
        <taxon>Tracheophyta</taxon>
        <taxon>Spermatophyta</taxon>
        <taxon>Magnoliopsida</taxon>
        <taxon>eudicotyledons</taxon>
        <taxon>Gunneridae</taxon>
        <taxon>Pentapetalae</taxon>
        <taxon>Caryophyllales</taxon>
        <taxon>Nepenthaceae</taxon>
        <taxon>Nepenthes</taxon>
    </lineage>
</organism>
<gene>
    <name evidence="3" type="ORF">Nepgr_002598</name>
</gene>
<keyword evidence="2" id="KW-0812">Transmembrane</keyword>
<feature type="compositionally biased region" description="Polar residues" evidence="1">
    <location>
        <begin position="180"/>
        <end position="204"/>
    </location>
</feature>
<evidence type="ECO:0000313" key="3">
    <source>
        <dbReference type="EMBL" id="GMH00759.1"/>
    </source>
</evidence>
<protein>
    <submittedName>
        <fullName evidence="3">Uncharacterized protein</fullName>
    </submittedName>
</protein>
<reference evidence="3" key="1">
    <citation type="submission" date="2023-05" db="EMBL/GenBank/DDBJ databases">
        <title>Nepenthes gracilis genome sequencing.</title>
        <authorList>
            <person name="Fukushima K."/>
        </authorList>
    </citation>
    <scope>NUCLEOTIDE SEQUENCE</scope>
    <source>
        <strain evidence="3">SING2019-196</strain>
    </source>
</reference>
<dbReference type="EMBL" id="BSYO01000002">
    <property type="protein sequence ID" value="GMH00759.1"/>
    <property type="molecule type" value="Genomic_DNA"/>
</dbReference>
<proteinExistence type="predicted"/>
<keyword evidence="2" id="KW-1133">Transmembrane helix</keyword>
<keyword evidence="2" id="KW-0472">Membrane</keyword>
<dbReference type="Proteomes" id="UP001279734">
    <property type="component" value="Unassembled WGS sequence"/>
</dbReference>
<feature type="compositionally biased region" description="Polar residues" evidence="1">
    <location>
        <begin position="220"/>
        <end position="257"/>
    </location>
</feature>
<evidence type="ECO:0000313" key="4">
    <source>
        <dbReference type="Proteomes" id="UP001279734"/>
    </source>
</evidence>
<name>A0AAD3P9U1_NEPGR</name>
<sequence>MQVFDLEAAVGPGLYVVVDFLSVCFASEWSCLGSRCTGCPDAAGVTYLCCFSNLFSLCRVHNQGCQCCQQAHIYSKALSCCSGVSGLLQWKTAVLTLDFSAALMIAGFEVLQRKCSLLRVFMMLCFQIFSLMSAAVGIWFSMAVDAEYGFGGLLWLKSSSSCCCSLVWADMVSPDVGQNPKGQQQEIASKQPSRPLSTISLRPSTTDKKNCKIKDREHQQPNQQNHRSLHYGSQQTASCNSMLHSPNQYSSKQTSRRTVPLVSKIPAHASAHCHTAATPTQDSSSLQEQRELLHQ</sequence>
<evidence type="ECO:0000256" key="1">
    <source>
        <dbReference type="SAM" id="MobiDB-lite"/>
    </source>
</evidence>
<evidence type="ECO:0000256" key="2">
    <source>
        <dbReference type="SAM" id="Phobius"/>
    </source>
</evidence>
<feature type="compositionally biased region" description="Basic and acidic residues" evidence="1">
    <location>
        <begin position="205"/>
        <end position="219"/>
    </location>
</feature>
<feature type="region of interest" description="Disordered" evidence="1">
    <location>
        <begin position="178"/>
        <end position="295"/>
    </location>
</feature>
<feature type="transmembrane region" description="Helical" evidence="2">
    <location>
        <begin position="120"/>
        <end position="142"/>
    </location>
</feature>